<dbReference type="PANTHER" id="PTHR38791">
    <property type="entry name" value="ZN(II)2CYS6 TRANSCRIPTION FACTOR (EUROFUNG)-RELATED-RELATED"/>
    <property type="match status" value="1"/>
</dbReference>
<evidence type="ECO:0008006" key="7">
    <source>
        <dbReference type="Google" id="ProtNLM"/>
    </source>
</evidence>
<dbReference type="STRING" id="1441469.A0A225ABC4"/>
<protein>
    <recommendedName>
        <fullName evidence="7">Zn(2)-C6 fungal-type domain-containing protein</fullName>
    </recommendedName>
</protein>
<dbReference type="GO" id="GO:0003677">
    <property type="term" value="F:DNA binding"/>
    <property type="evidence" value="ECO:0007669"/>
    <property type="project" value="UniProtKB-KW"/>
</dbReference>
<evidence type="ECO:0000256" key="3">
    <source>
        <dbReference type="ARBA" id="ARBA00023163"/>
    </source>
</evidence>
<evidence type="ECO:0000256" key="4">
    <source>
        <dbReference type="ARBA" id="ARBA00023242"/>
    </source>
</evidence>
<comment type="caution">
    <text evidence="5">The sequence shown here is derived from an EMBL/GenBank/DDBJ whole genome shotgun (WGS) entry which is preliminary data.</text>
</comment>
<dbReference type="GO" id="GO:0000981">
    <property type="term" value="F:DNA-binding transcription factor activity, RNA polymerase II-specific"/>
    <property type="evidence" value="ECO:0007669"/>
    <property type="project" value="InterPro"/>
</dbReference>
<dbReference type="OrthoDB" id="4491390at2759"/>
<dbReference type="InterPro" id="IPR036864">
    <property type="entry name" value="Zn2-C6_fun-type_DNA-bd_sf"/>
</dbReference>
<accession>A0A225ABC4</accession>
<evidence type="ECO:0000256" key="1">
    <source>
        <dbReference type="ARBA" id="ARBA00023015"/>
    </source>
</evidence>
<dbReference type="GO" id="GO:0008270">
    <property type="term" value="F:zinc ion binding"/>
    <property type="evidence" value="ECO:0007669"/>
    <property type="project" value="InterPro"/>
</dbReference>
<gene>
    <name evidence="5" type="ORF">UA08_08622</name>
</gene>
<keyword evidence="2" id="KW-0238">DNA-binding</keyword>
<keyword evidence="4" id="KW-0539">Nucleus</keyword>
<sequence length="482" mass="54374">MPNAGGPSRGCLPCRQKHVKHKPLLIIQQCDLTRPQCRRCLRKKVPCQGYRDEWDMRFRVETVSTYETAIGRDRRKRPSSLVPQYHFLPLGHDLSNLHADHFVSLVLHHFSIASADVDLESPVKILPHLIPAAEEGSPLHNVSKTLGCSYLPSTIRSHHSTTLARAYGNSLVAINRALRDPTERTSDSTLLSVWLLRVYELTWCLNNGVDTAIASARSDLHMSGMAELLRLRGREQFLSQGGREIFCMVFCTLLNRAVITGGDCPPESLNWLREFIQHSGPSTMGAAHAAVFCYICYRICSDIRRLIDLADSEILLSRSQSLLQQVDEIESITYRVIGHVQSSLGPYQIANGNFGDRMVRSDFKLRLLSNALELLLHTSHMPGCTLQQRNEFSERQDHFTNEFQNFAEKVLLAIATVHNTQSLIVSDDLKGDIGSDAVIRWSHVLRVTQPLRMIGQSPFSLVWQRRAANNILKFMYTQVGAI</sequence>
<evidence type="ECO:0000313" key="5">
    <source>
        <dbReference type="EMBL" id="OKL56063.1"/>
    </source>
</evidence>
<dbReference type="Gene3D" id="4.10.240.10">
    <property type="entry name" value="Zn(2)-C6 fungal-type DNA-binding domain"/>
    <property type="match status" value="1"/>
</dbReference>
<keyword evidence="6" id="KW-1185">Reference proteome</keyword>
<dbReference type="GeneID" id="31008378"/>
<keyword evidence="1" id="KW-0805">Transcription regulation</keyword>
<reference evidence="5 6" key="1">
    <citation type="submission" date="2015-06" db="EMBL/GenBank/DDBJ databases">
        <title>Talaromyces atroroseus IBT 11181 draft genome.</title>
        <authorList>
            <person name="Rasmussen K.B."/>
            <person name="Rasmussen S."/>
            <person name="Petersen B."/>
            <person name="Sicheritz-Ponten T."/>
            <person name="Mortensen U.H."/>
            <person name="Thrane U."/>
        </authorList>
    </citation>
    <scope>NUCLEOTIDE SEQUENCE [LARGE SCALE GENOMIC DNA]</scope>
    <source>
        <strain evidence="5 6">IBT 11181</strain>
    </source>
</reference>
<dbReference type="InterPro" id="IPR053175">
    <property type="entry name" value="DHMBA_Reg_Transcription_Factor"/>
</dbReference>
<dbReference type="CDD" id="cd00067">
    <property type="entry name" value="GAL4"/>
    <property type="match status" value="1"/>
</dbReference>
<organism evidence="5 6">
    <name type="scientific">Talaromyces atroroseus</name>
    <dbReference type="NCBI Taxonomy" id="1441469"/>
    <lineage>
        <taxon>Eukaryota</taxon>
        <taxon>Fungi</taxon>
        <taxon>Dikarya</taxon>
        <taxon>Ascomycota</taxon>
        <taxon>Pezizomycotina</taxon>
        <taxon>Eurotiomycetes</taxon>
        <taxon>Eurotiomycetidae</taxon>
        <taxon>Eurotiales</taxon>
        <taxon>Trichocomaceae</taxon>
        <taxon>Talaromyces</taxon>
        <taxon>Talaromyces sect. Trachyspermi</taxon>
    </lineage>
</organism>
<dbReference type="InterPro" id="IPR001138">
    <property type="entry name" value="Zn2Cys6_DnaBD"/>
</dbReference>
<proteinExistence type="predicted"/>
<dbReference type="AlphaFoldDB" id="A0A225ABC4"/>
<evidence type="ECO:0000256" key="2">
    <source>
        <dbReference type="ARBA" id="ARBA00023125"/>
    </source>
</evidence>
<dbReference type="EMBL" id="LFMY01000016">
    <property type="protein sequence ID" value="OKL56063.1"/>
    <property type="molecule type" value="Genomic_DNA"/>
</dbReference>
<name>A0A225ABC4_TALAT</name>
<dbReference type="RefSeq" id="XP_020116184.1">
    <property type="nucleotide sequence ID" value="XM_020263720.1"/>
</dbReference>
<dbReference type="PANTHER" id="PTHR38791:SF5">
    <property type="entry name" value="TRANSCRIPTION FACTOR DBAG-RELATED"/>
    <property type="match status" value="1"/>
</dbReference>
<keyword evidence="3" id="KW-0804">Transcription</keyword>
<dbReference type="Proteomes" id="UP000214365">
    <property type="component" value="Unassembled WGS sequence"/>
</dbReference>
<evidence type="ECO:0000313" key="6">
    <source>
        <dbReference type="Proteomes" id="UP000214365"/>
    </source>
</evidence>